<protein>
    <submittedName>
        <fullName evidence="2">Uncharacterized protein</fullName>
    </submittedName>
</protein>
<dbReference type="EMBL" id="VSRR010000892">
    <property type="protein sequence ID" value="MPC20624.1"/>
    <property type="molecule type" value="Genomic_DNA"/>
</dbReference>
<dbReference type="Proteomes" id="UP000324222">
    <property type="component" value="Unassembled WGS sequence"/>
</dbReference>
<gene>
    <name evidence="2" type="ORF">E2C01_013577</name>
</gene>
<keyword evidence="1" id="KW-1133">Transmembrane helix</keyword>
<organism evidence="2 3">
    <name type="scientific">Portunus trituberculatus</name>
    <name type="common">Swimming crab</name>
    <name type="synonym">Neptunus trituberculatus</name>
    <dbReference type="NCBI Taxonomy" id="210409"/>
    <lineage>
        <taxon>Eukaryota</taxon>
        <taxon>Metazoa</taxon>
        <taxon>Ecdysozoa</taxon>
        <taxon>Arthropoda</taxon>
        <taxon>Crustacea</taxon>
        <taxon>Multicrustacea</taxon>
        <taxon>Malacostraca</taxon>
        <taxon>Eumalacostraca</taxon>
        <taxon>Eucarida</taxon>
        <taxon>Decapoda</taxon>
        <taxon>Pleocyemata</taxon>
        <taxon>Brachyura</taxon>
        <taxon>Eubrachyura</taxon>
        <taxon>Portunoidea</taxon>
        <taxon>Portunidae</taxon>
        <taxon>Portuninae</taxon>
        <taxon>Portunus</taxon>
    </lineage>
</organism>
<evidence type="ECO:0000313" key="3">
    <source>
        <dbReference type="Proteomes" id="UP000324222"/>
    </source>
</evidence>
<feature type="transmembrane region" description="Helical" evidence="1">
    <location>
        <begin position="38"/>
        <end position="57"/>
    </location>
</feature>
<reference evidence="2 3" key="1">
    <citation type="submission" date="2019-05" db="EMBL/GenBank/DDBJ databases">
        <title>Another draft genome of Portunus trituberculatus and its Hox gene families provides insights of decapod evolution.</title>
        <authorList>
            <person name="Jeong J.-H."/>
            <person name="Song I."/>
            <person name="Kim S."/>
            <person name="Choi T."/>
            <person name="Kim D."/>
            <person name="Ryu S."/>
            <person name="Kim W."/>
        </authorList>
    </citation>
    <scope>NUCLEOTIDE SEQUENCE [LARGE SCALE GENOMIC DNA]</scope>
    <source>
        <tissue evidence="2">Muscle</tissue>
    </source>
</reference>
<comment type="caution">
    <text evidence="2">The sequence shown here is derived from an EMBL/GenBank/DDBJ whole genome shotgun (WGS) entry which is preliminary data.</text>
</comment>
<evidence type="ECO:0000256" key="1">
    <source>
        <dbReference type="SAM" id="Phobius"/>
    </source>
</evidence>
<sequence length="101" mass="11079">MGSNAGAFEWRSQSPLHSVIESPVTLTGMPSFNASTNFLFGLPLFLLGVYISSYFTISARPNHFRVTYLPSLFFLSFRLESLSTSSSSTPHLSLLGQSTSH</sequence>
<keyword evidence="1" id="KW-0472">Membrane</keyword>
<accession>A0A5B7DHF0</accession>
<name>A0A5B7DHF0_PORTR</name>
<evidence type="ECO:0000313" key="2">
    <source>
        <dbReference type="EMBL" id="MPC20624.1"/>
    </source>
</evidence>
<keyword evidence="1" id="KW-0812">Transmembrane</keyword>
<dbReference type="AlphaFoldDB" id="A0A5B7DHF0"/>
<proteinExistence type="predicted"/>
<keyword evidence="3" id="KW-1185">Reference proteome</keyword>